<dbReference type="SUPFAM" id="SSF69318">
    <property type="entry name" value="Integrin alpha N-terminal domain"/>
    <property type="match status" value="1"/>
</dbReference>
<accession>A0ABU2G5U5</accession>
<protein>
    <submittedName>
        <fullName evidence="3">CRTAC1 family protein</fullName>
    </submittedName>
</protein>
<dbReference type="InterPro" id="IPR028994">
    <property type="entry name" value="Integrin_alpha_N"/>
</dbReference>
<evidence type="ECO:0000313" key="4">
    <source>
        <dbReference type="Proteomes" id="UP001254813"/>
    </source>
</evidence>
<keyword evidence="1" id="KW-0732">Signal</keyword>
<feature type="domain" description="ASPIC/UnbV" evidence="2">
    <location>
        <begin position="482"/>
        <end position="547"/>
    </location>
</feature>
<evidence type="ECO:0000259" key="2">
    <source>
        <dbReference type="Pfam" id="PF07593"/>
    </source>
</evidence>
<dbReference type="Gene3D" id="2.130.10.130">
    <property type="entry name" value="Integrin alpha, N-terminal"/>
    <property type="match status" value="1"/>
</dbReference>
<dbReference type="InterPro" id="IPR011519">
    <property type="entry name" value="UnbV_ASPIC"/>
</dbReference>
<name>A0ABU2G5U5_9EURY</name>
<keyword evidence="4" id="KW-1185">Reference proteome</keyword>
<dbReference type="PANTHER" id="PTHR16026">
    <property type="entry name" value="CARTILAGE ACIDIC PROTEIN 1"/>
    <property type="match status" value="1"/>
</dbReference>
<dbReference type="Proteomes" id="UP001254813">
    <property type="component" value="Unassembled WGS sequence"/>
</dbReference>
<dbReference type="InterPro" id="IPR027039">
    <property type="entry name" value="Crtac1"/>
</dbReference>
<comment type="caution">
    <text evidence="3">The sequence shown here is derived from an EMBL/GenBank/DDBJ whole genome shotgun (WGS) entry which is preliminary data.</text>
</comment>
<dbReference type="InterPro" id="IPR013517">
    <property type="entry name" value="FG-GAP"/>
</dbReference>
<dbReference type="PROSITE" id="PS51257">
    <property type="entry name" value="PROKAR_LIPOPROTEIN"/>
    <property type="match status" value="1"/>
</dbReference>
<gene>
    <name evidence="3" type="ORF">NDI79_15930</name>
</gene>
<dbReference type="EMBL" id="JAMQOQ010000004">
    <property type="protein sequence ID" value="MDS0295663.1"/>
    <property type="molecule type" value="Genomic_DNA"/>
</dbReference>
<dbReference type="RefSeq" id="WP_310929606.1">
    <property type="nucleotide sequence ID" value="NZ_JAMQOQ010000004.1"/>
</dbReference>
<organism evidence="3 4">
    <name type="scientific">Halogeometricum luteum</name>
    <dbReference type="NCBI Taxonomy" id="2950537"/>
    <lineage>
        <taxon>Archaea</taxon>
        <taxon>Methanobacteriati</taxon>
        <taxon>Methanobacteriota</taxon>
        <taxon>Stenosarchaea group</taxon>
        <taxon>Halobacteria</taxon>
        <taxon>Halobacteriales</taxon>
        <taxon>Haloferacaceae</taxon>
        <taxon>Halogeometricum</taxon>
    </lineage>
</organism>
<evidence type="ECO:0000256" key="1">
    <source>
        <dbReference type="ARBA" id="ARBA00022729"/>
    </source>
</evidence>
<dbReference type="Pfam" id="PF13517">
    <property type="entry name" value="FG-GAP_3"/>
    <property type="match status" value="2"/>
</dbReference>
<proteinExistence type="predicted"/>
<dbReference type="Pfam" id="PF07593">
    <property type="entry name" value="UnbV_ASPIC"/>
    <property type="match status" value="1"/>
</dbReference>
<evidence type="ECO:0000313" key="3">
    <source>
        <dbReference type="EMBL" id="MDS0295663.1"/>
    </source>
</evidence>
<reference evidence="3 4" key="1">
    <citation type="submission" date="2022-06" db="EMBL/GenBank/DDBJ databases">
        <title>Halogeometricum sp. a new haloarchaeum isolate from saline soil.</title>
        <authorList>
            <person name="Strakova D."/>
            <person name="Galisteo C."/>
            <person name="Sanchez-Porro C."/>
            <person name="Ventosa A."/>
        </authorList>
    </citation>
    <scope>NUCLEOTIDE SEQUENCE [LARGE SCALE GENOMIC DNA]</scope>
    <source>
        <strain evidence="4">S3BR25-2</strain>
    </source>
</reference>
<sequence length="562" mass="60613">MSPPRTGATGVRPRTRTRLAALSLALLLLSSGCLGGVADSLSGGPETTIDFRERTDASGLTYQTDGGGAGNGDDGVYVADYDRDGWQDVLAVGGERPALFRNDNGTFERDAAFPTFDGAVKGALFFDYDGDGWDDLLVLRSHAEPVLLHNDGGTFERSGEELGNLTYPMGATAADYDGDGDSDLLVYQSGDWKHGKPEGYFGLHKYVREDNGNPNVLYENTDDGFERVADSGLSDAARWSLAASFVDLNGDGRQDVHVANDYNTDAVYLNRGNGTFEARPIRGNTSRNGMSSEIADVNGDGAQDVFTTNIYLPLDEVEDKERYERLRLLFGYVIKSGRTKGNTMMVNDGSGNLTDRAVAYGVRQGGWGWAASLTDLDNDGDRDLIHATQNVVRIDRDDPHYTLPMLFERDGDSFENLDASERNLTEHDGRGLVSFDYDRDGDMDVVIAPYDGEVTVYENVGVGADADSLAFRVADANGSTVYGAEVTVSGGPDGSTAVQQTVGSDFLSQEGRVSHVGVGGAETVDLAVRWPDGTERTFEDVATNRRVLITKGGVETVVEYDD</sequence>
<dbReference type="PANTHER" id="PTHR16026:SF0">
    <property type="entry name" value="CARTILAGE ACIDIC PROTEIN 1"/>
    <property type="match status" value="1"/>
</dbReference>